<dbReference type="InterPro" id="IPR023485">
    <property type="entry name" value="Ptyr_pPase"/>
</dbReference>
<dbReference type="Proteomes" id="UP000307087">
    <property type="component" value="Unassembled WGS sequence"/>
</dbReference>
<keyword evidence="4" id="KW-0904">Protein phosphatase</keyword>
<comment type="similarity">
    <text evidence="1">Belongs to the low molecular weight phosphotyrosine protein phosphatase family.</text>
</comment>
<dbReference type="GO" id="GO:0004725">
    <property type="term" value="F:protein tyrosine phosphatase activity"/>
    <property type="evidence" value="ECO:0007669"/>
    <property type="project" value="UniProtKB-EC"/>
</dbReference>
<name>A0A4S8N0P9_9ACTN</name>
<comment type="caution">
    <text evidence="7">The sequence shown here is derived from an EMBL/GenBank/DDBJ whole genome shotgun (WGS) entry which is preliminary data.</text>
</comment>
<evidence type="ECO:0000313" key="8">
    <source>
        <dbReference type="Proteomes" id="UP000307087"/>
    </source>
</evidence>
<feature type="domain" description="Phosphotyrosine protein phosphatase I" evidence="6">
    <location>
        <begin position="13"/>
        <end position="161"/>
    </location>
</feature>
<organism evidence="7 8">
    <name type="scientific">Nocardioides caeni</name>
    <dbReference type="NCBI Taxonomy" id="574700"/>
    <lineage>
        <taxon>Bacteria</taxon>
        <taxon>Bacillati</taxon>
        <taxon>Actinomycetota</taxon>
        <taxon>Actinomycetes</taxon>
        <taxon>Propionibacteriales</taxon>
        <taxon>Nocardioidaceae</taxon>
        <taxon>Nocardioides</taxon>
    </lineage>
</organism>
<dbReference type="InterPro" id="IPR050438">
    <property type="entry name" value="LMW_PTPase"/>
</dbReference>
<dbReference type="PANTHER" id="PTHR11717:SF7">
    <property type="entry name" value="LOW MOLECULAR WEIGHT PHOSPHOTYROSINE PROTEIN PHOSPHATASE"/>
    <property type="match status" value="1"/>
</dbReference>
<dbReference type="SUPFAM" id="SSF52788">
    <property type="entry name" value="Phosphotyrosine protein phosphatases I"/>
    <property type="match status" value="1"/>
</dbReference>
<keyword evidence="3" id="KW-0378">Hydrolase</keyword>
<evidence type="ECO:0000256" key="3">
    <source>
        <dbReference type="ARBA" id="ARBA00022801"/>
    </source>
</evidence>
<dbReference type="PANTHER" id="PTHR11717">
    <property type="entry name" value="LOW MOLECULAR WEIGHT PROTEIN TYROSINE PHOSPHATASE"/>
    <property type="match status" value="1"/>
</dbReference>
<evidence type="ECO:0000259" key="6">
    <source>
        <dbReference type="SMART" id="SM00226"/>
    </source>
</evidence>
<dbReference type="Gene3D" id="3.40.50.2300">
    <property type="match status" value="1"/>
</dbReference>
<sequence length="168" mass="18389">MTEAPPPLEAGRYRVALICLGNICRSPTADVVLTDRLAAAGLGEVVEVVSAGTGDWHVGEAMDRRSAALLTREGYDPTRHRAQQVRTDWLANVDLLLEMDRQNLADLQALGPATPERLRLFRDFDPEGTGEDVPDPWHGGESGFVDVLTMVERTADQLVERLRSVVGT</sequence>
<keyword evidence="8" id="KW-1185">Reference proteome</keyword>
<reference evidence="7 8" key="1">
    <citation type="journal article" date="2009" name="Int. J. Syst. Evol. Microbiol.">
        <title>Nocardioides caeni sp. nov., isolated from wastewater.</title>
        <authorList>
            <person name="Yoon J.H."/>
            <person name="Kang S.J."/>
            <person name="Park S."/>
            <person name="Kim W."/>
            <person name="Oh T.K."/>
        </authorList>
    </citation>
    <scope>NUCLEOTIDE SEQUENCE [LARGE SCALE GENOMIC DNA]</scope>
    <source>
        <strain evidence="7 8">DSM 23134</strain>
    </source>
</reference>
<dbReference type="AlphaFoldDB" id="A0A4S8N0P9"/>
<dbReference type="SMART" id="SM00226">
    <property type="entry name" value="LMWPc"/>
    <property type="match status" value="1"/>
</dbReference>
<evidence type="ECO:0000256" key="2">
    <source>
        <dbReference type="ARBA" id="ARBA00013064"/>
    </source>
</evidence>
<dbReference type="OrthoDB" id="9784339at2"/>
<dbReference type="EC" id="3.1.3.48" evidence="2"/>
<evidence type="ECO:0000313" key="7">
    <source>
        <dbReference type="EMBL" id="THV09333.1"/>
    </source>
</evidence>
<dbReference type="Pfam" id="PF01451">
    <property type="entry name" value="LMWPc"/>
    <property type="match status" value="1"/>
</dbReference>
<dbReference type="InterPro" id="IPR036196">
    <property type="entry name" value="Ptyr_pPase_sf"/>
</dbReference>
<dbReference type="EMBL" id="STGW01000014">
    <property type="protein sequence ID" value="THV09333.1"/>
    <property type="molecule type" value="Genomic_DNA"/>
</dbReference>
<dbReference type="CDD" id="cd16343">
    <property type="entry name" value="LMWPTP"/>
    <property type="match status" value="1"/>
</dbReference>
<gene>
    <name evidence="7" type="ORF">E9934_16465</name>
</gene>
<evidence type="ECO:0000256" key="1">
    <source>
        <dbReference type="ARBA" id="ARBA00011063"/>
    </source>
</evidence>
<protein>
    <recommendedName>
        <fullName evidence="2">protein-tyrosine-phosphatase</fullName>
        <ecNumber evidence="2">3.1.3.48</ecNumber>
    </recommendedName>
</protein>
<feature type="active site" description="Proton donor" evidence="5">
    <location>
        <position position="135"/>
    </location>
</feature>
<accession>A0A4S8N0P9</accession>
<evidence type="ECO:0000256" key="5">
    <source>
        <dbReference type="PIRSR" id="PIRSR617867-1"/>
    </source>
</evidence>
<evidence type="ECO:0000256" key="4">
    <source>
        <dbReference type="ARBA" id="ARBA00022912"/>
    </source>
</evidence>
<feature type="active site" evidence="5">
    <location>
        <position position="19"/>
    </location>
</feature>
<proteinExistence type="inferred from homology"/>
<dbReference type="RefSeq" id="WP_136563993.1">
    <property type="nucleotide sequence ID" value="NZ_BAABLS010000006.1"/>
</dbReference>
<dbReference type="PRINTS" id="PR00719">
    <property type="entry name" value="LMWPTPASE"/>
</dbReference>
<feature type="active site" evidence="5">
    <location>
        <position position="25"/>
    </location>
</feature>
<dbReference type="InterPro" id="IPR017867">
    <property type="entry name" value="Tyr_phospatase_low_mol_wt"/>
</dbReference>